<dbReference type="InParanoid" id="Q2HHV7"/>
<gene>
    <name evidence="4" type="ORF">CHGG_00197</name>
</gene>
<dbReference type="eggNOG" id="KOG0725">
    <property type="taxonomic scope" value="Eukaryota"/>
</dbReference>
<sequence>MASNLDAASLFRVDGMVAVVTGGGTGIGLTMARALAINGAKRVYLLGRRLDVLHTAAAEHPDIFRPIQCDVTAHASLQSAVDRVAADTGHVNLLVANSGVGGPAAGWNPALSVADVRAKLFSQASMDGMTSTLDVNVTGAFFTIVAFLELLDAGNKRALEGGFGRPIVEGGGVPAIQSQVIVTGSIAGFSRMAMSSPAYAASKAAIMHLTKQASSSLAGYGIRANALAPGLFPSELASGMIGTREPSKESADDPRFIPSRRFGGDEEMAGMLLYLASRTGAYTNGAVLLADGGRSAVMRSSY</sequence>
<dbReference type="CDD" id="cd05233">
    <property type="entry name" value="SDR_c"/>
    <property type="match status" value="1"/>
</dbReference>
<dbReference type="GeneID" id="4387497"/>
<keyword evidence="3" id="KW-0560">Oxidoreductase</keyword>
<dbReference type="InterPro" id="IPR020904">
    <property type="entry name" value="Sc_DH/Rdtase_CS"/>
</dbReference>
<dbReference type="InterPro" id="IPR002347">
    <property type="entry name" value="SDR_fam"/>
</dbReference>
<dbReference type="PANTHER" id="PTHR43618:SF18">
    <property type="entry name" value="SHORT CHAIN DEHYDROGENASE_REDUCTASE FAMILY (AFU_ORTHOLOGUE AFUA_5G12480)"/>
    <property type="match status" value="1"/>
</dbReference>
<comment type="similarity">
    <text evidence="1">Belongs to the short-chain dehydrogenases/reductases (SDR) family.</text>
</comment>
<dbReference type="OMA" id="LFTDFSM"/>
<proteinExistence type="inferred from homology"/>
<accession>Q2HHV7</accession>
<keyword evidence="5" id="KW-1185">Reference proteome</keyword>
<dbReference type="PANTHER" id="PTHR43618">
    <property type="entry name" value="7-ALPHA-HYDROXYSTEROID DEHYDROGENASE"/>
    <property type="match status" value="1"/>
</dbReference>
<evidence type="ECO:0000313" key="4">
    <source>
        <dbReference type="EMBL" id="EAQ91962.1"/>
    </source>
</evidence>
<dbReference type="Pfam" id="PF00106">
    <property type="entry name" value="adh_short"/>
    <property type="match status" value="1"/>
</dbReference>
<evidence type="ECO:0000313" key="5">
    <source>
        <dbReference type="Proteomes" id="UP000001056"/>
    </source>
</evidence>
<evidence type="ECO:0000256" key="3">
    <source>
        <dbReference type="ARBA" id="ARBA00023002"/>
    </source>
</evidence>
<dbReference type="EMBL" id="CH408029">
    <property type="protein sequence ID" value="EAQ91962.1"/>
    <property type="molecule type" value="Genomic_DNA"/>
</dbReference>
<dbReference type="SUPFAM" id="SSF51735">
    <property type="entry name" value="NAD(P)-binding Rossmann-fold domains"/>
    <property type="match status" value="1"/>
</dbReference>
<dbReference type="RefSeq" id="XP_001219418.1">
    <property type="nucleotide sequence ID" value="XM_001219417.1"/>
</dbReference>
<dbReference type="GO" id="GO:0016491">
    <property type="term" value="F:oxidoreductase activity"/>
    <property type="evidence" value="ECO:0007669"/>
    <property type="project" value="UniProtKB-KW"/>
</dbReference>
<keyword evidence="2" id="KW-0521">NADP</keyword>
<dbReference type="HOGENOM" id="CLU_010194_12_1_1"/>
<dbReference type="PROSITE" id="PS00061">
    <property type="entry name" value="ADH_SHORT"/>
    <property type="match status" value="1"/>
</dbReference>
<protein>
    <submittedName>
        <fullName evidence="4">Uncharacterized protein</fullName>
    </submittedName>
</protein>
<dbReference type="InterPro" id="IPR052178">
    <property type="entry name" value="Sec_Metab_Biosynth_SDR"/>
</dbReference>
<evidence type="ECO:0000256" key="1">
    <source>
        <dbReference type="ARBA" id="ARBA00006484"/>
    </source>
</evidence>
<evidence type="ECO:0000256" key="2">
    <source>
        <dbReference type="ARBA" id="ARBA00022857"/>
    </source>
</evidence>
<name>Q2HHV7_CHAGB</name>
<dbReference type="AlphaFoldDB" id="Q2HHV7"/>
<organism evidence="4 5">
    <name type="scientific">Chaetomium globosum (strain ATCC 6205 / CBS 148.51 / DSM 1962 / NBRC 6347 / NRRL 1970)</name>
    <name type="common">Soil fungus</name>
    <dbReference type="NCBI Taxonomy" id="306901"/>
    <lineage>
        <taxon>Eukaryota</taxon>
        <taxon>Fungi</taxon>
        <taxon>Dikarya</taxon>
        <taxon>Ascomycota</taxon>
        <taxon>Pezizomycotina</taxon>
        <taxon>Sordariomycetes</taxon>
        <taxon>Sordariomycetidae</taxon>
        <taxon>Sordariales</taxon>
        <taxon>Chaetomiaceae</taxon>
        <taxon>Chaetomium</taxon>
    </lineage>
</organism>
<dbReference type="Gene3D" id="3.40.50.720">
    <property type="entry name" value="NAD(P)-binding Rossmann-like Domain"/>
    <property type="match status" value="1"/>
</dbReference>
<dbReference type="InterPro" id="IPR036291">
    <property type="entry name" value="NAD(P)-bd_dom_sf"/>
</dbReference>
<dbReference type="VEuPathDB" id="FungiDB:CHGG_00197"/>
<dbReference type="Pfam" id="PF13561">
    <property type="entry name" value="adh_short_C2"/>
    <property type="match status" value="1"/>
</dbReference>
<reference evidence="5" key="1">
    <citation type="journal article" date="2015" name="Genome Announc.">
        <title>Draft genome sequence of the cellulolytic fungus Chaetomium globosum.</title>
        <authorList>
            <person name="Cuomo C.A."/>
            <person name="Untereiner W.A."/>
            <person name="Ma L.-J."/>
            <person name="Grabherr M."/>
            <person name="Birren B.W."/>
        </authorList>
    </citation>
    <scope>NUCLEOTIDE SEQUENCE [LARGE SCALE GENOMIC DNA]</scope>
    <source>
        <strain evidence="5">ATCC 6205 / CBS 148.51 / DSM 1962 / NBRC 6347 / NRRL 1970</strain>
    </source>
</reference>
<dbReference type="PRINTS" id="PR00081">
    <property type="entry name" value="GDHRDH"/>
</dbReference>
<dbReference type="STRING" id="306901.Q2HHV7"/>
<dbReference type="OrthoDB" id="2962696at2759"/>
<dbReference type="Proteomes" id="UP000001056">
    <property type="component" value="Unassembled WGS sequence"/>
</dbReference>